<sequence length="197" mass="21296">MPAVDFAATAMWKPGAPAPSDPKPNKPGPSRKRKASDKLANMGFMKKRTKPAPIQVATKRESPAALSKTVMGMKFMQRKNSPTASADANVNRKSSSKAPSDAKPLWEVDGVSYAQCHGNPATVNYLGRRSFGGFNKAVESAYGEHARIRRGVKSKGSKGDKRALSDAELLGRIEKYVGGVQGKKGGKNRKKKKRKQN</sequence>
<dbReference type="PANTHER" id="PTHR13582">
    <property type="entry name" value="M-PHASE PHOSPHOPROTEIN 6"/>
    <property type="match status" value="1"/>
</dbReference>
<evidence type="ECO:0000313" key="2">
    <source>
        <dbReference type="EMBL" id="CAD9253826.1"/>
    </source>
</evidence>
<feature type="compositionally biased region" description="Basic residues" evidence="1">
    <location>
        <begin position="184"/>
        <end position="197"/>
    </location>
</feature>
<dbReference type="AlphaFoldDB" id="A0A7S1U1F7"/>
<feature type="compositionally biased region" description="Polar residues" evidence="1">
    <location>
        <begin position="78"/>
        <end position="92"/>
    </location>
</feature>
<feature type="region of interest" description="Disordered" evidence="1">
    <location>
        <begin position="1"/>
        <end position="103"/>
    </location>
</feature>
<reference evidence="2" key="1">
    <citation type="submission" date="2021-01" db="EMBL/GenBank/DDBJ databases">
        <authorList>
            <person name="Corre E."/>
            <person name="Pelletier E."/>
            <person name="Niang G."/>
            <person name="Scheremetjew M."/>
            <person name="Finn R."/>
            <person name="Kale V."/>
            <person name="Holt S."/>
            <person name="Cochrane G."/>
            <person name="Meng A."/>
            <person name="Brown T."/>
            <person name="Cohen L."/>
        </authorList>
    </citation>
    <scope>NUCLEOTIDE SEQUENCE</scope>
    <source>
        <strain evidence="2">CCMP2877</strain>
    </source>
</reference>
<name>A0A7S1U1F7_9STRA</name>
<dbReference type="GO" id="GO:0000460">
    <property type="term" value="P:maturation of 5.8S rRNA"/>
    <property type="evidence" value="ECO:0007669"/>
    <property type="project" value="TreeGrafter"/>
</dbReference>
<feature type="compositionally biased region" description="Pro residues" evidence="1">
    <location>
        <begin position="16"/>
        <end position="27"/>
    </location>
</feature>
<dbReference type="Pfam" id="PF10175">
    <property type="entry name" value="MPP6"/>
    <property type="match status" value="1"/>
</dbReference>
<proteinExistence type="predicted"/>
<feature type="region of interest" description="Disordered" evidence="1">
    <location>
        <begin position="177"/>
        <end position="197"/>
    </location>
</feature>
<dbReference type="EMBL" id="HBGJ01018967">
    <property type="protein sequence ID" value="CAD9253826.1"/>
    <property type="molecule type" value="Transcribed_RNA"/>
</dbReference>
<dbReference type="InterPro" id="IPR019324">
    <property type="entry name" value="MPP6"/>
</dbReference>
<accession>A0A7S1U1F7</accession>
<evidence type="ECO:0000256" key="1">
    <source>
        <dbReference type="SAM" id="MobiDB-lite"/>
    </source>
</evidence>
<gene>
    <name evidence="2" type="ORF">PPAR1163_LOCUS12193</name>
</gene>
<dbReference type="PANTHER" id="PTHR13582:SF0">
    <property type="entry name" value="M-PHASE PHOSPHOPROTEIN 6"/>
    <property type="match status" value="1"/>
</dbReference>
<protein>
    <submittedName>
        <fullName evidence="2">Uncharacterized protein</fullName>
    </submittedName>
</protein>
<organism evidence="2">
    <name type="scientific">Phaeomonas parva</name>
    <dbReference type="NCBI Taxonomy" id="124430"/>
    <lineage>
        <taxon>Eukaryota</taxon>
        <taxon>Sar</taxon>
        <taxon>Stramenopiles</taxon>
        <taxon>Ochrophyta</taxon>
        <taxon>Pinguiophyceae</taxon>
        <taxon>Pinguiochrysidales</taxon>
        <taxon>Pinguiochrysidaceae</taxon>
        <taxon>Phaeomonas</taxon>
    </lineage>
</organism>